<comment type="caution">
    <text evidence="2">The sequence shown here is derived from an EMBL/GenBank/DDBJ whole genome shotgun (WGS) entry which is preliminary data.</text>
</comment>
<dbReference type="Proteomes" id="UP001213681">
    <property type="component" value="Unassembled WGS sequence"/>
</dbReference>
<dbReference type="InterPro" id="IPR028116">
    <property type="entry name" value="Cis-CaaD-like"/>
</dbReference>
<proteinExistence type="predicted"/>
<keyword evidence="3" id="KW-1185">Reference proteome</keyword>
<feature type="domain" description="Tautomerase cis-CaaD-like" evidence="1">
    <location>
        <begin position="1"/>
        <end position="134"/>
    </location>
</feature>
<reference evidence="2" key="2">
    <citation type="journal article" date="2023" name="IMA Fungus">
        <title>Comparative genomic study of the Penicillium genus elucidates a diverse pangenome and 15 lateral gene transfer events.</title>
        <authorList>
            <person name="Petersen C."/>
            <person name="Sorensen T."/>
            <person name="Nielsen M.R."/>
            <person name="Sondergaard T.E."/>
            <person name="Sorensen J.L."/>
            <person name="Fitzpatrick D.A."/>
            <person name="Frisvad J.C."/>
            <person name="Nielsen K.L."/>
        </authorList>
    </citation>
    <scope>NUCLEOTIDE SEQUENCE</scope>
    <source>
        <strain evidence="2">IBT 16125</strain>
    </source>
</reference>
<sequence>MPVWLVYHHPSQFSTEESCSALARDITTKVYNMIPPFYTQVVFQPTASIYVGGEHNEKMVRFVIHELAGQHHGHVYRAKWVNRVNRVLAPHIAEKGLDWEFHIEEPSRDLWSIRGLEPPPLGSKAEAEWIRRNQPVPYKL</sequence>
<gene>
    <name evidence="2" type="ORF">N7458_004669</name>
</gene>
<dbReference type="Pfam" id="PF14832">
    <property type="entry name" value="Tautomerase_3"/>
    <property type="match status" value="1"/>
</dbReference>
<organism evidence="2 3">
    <name type="scientific">Penicillium daleae</name>
    <dbReference type="NCBI Taxonomy" id="63821"/>
    <lineage>
        <taxon>Eukaryota</taxon>
        <taxon>Fungi</taxon>
        <taxon>Dikarya</taxon>
        <taxon>Ascomycota</taxon>
        <taxon>Pezizomycotina</taxon>
        <taxon>Eurotiomycetes</taxon>
        <taxon>Eurotiomycetidae</taxon>
        <taxon>Eurotiales</taxon>
        <taxon>Aspergillaceae</taxon>
        <taxon>Penicillium</taxon>
    </lineage>
</organism>
<dbReference type="RefSeq" id="XP_056766669.1">
    <property type="nucleotide sequence ID" value="XM_056908051.1"/>
</dbReference>
<protein>
    <recommendedName>
        <fullName evidence="1">Tautomerase cis-CaaD-like domain-containing protein</fullName>
    </recommendedName>
</protein>
<dbReference type="EMBL" id="JAPVEA010000005">
    <property type="protein sequence ID" value="KAJ5453713.1"/>
    <property type="molecule type" value="Genomic_DNA"/>
</dbReference>
<dbReference type="AlphaFoldDB" id="A0AAD6G360"/>
<evidence type="ECO:0000313" key="2">
    <source>
        <dbReference type="EMBL" id="KAJ5453713.1"/>
    </source>
</evidence>
<dbReference type="InterPro" id="IPR014347">
    <property type="entry name" value="Tautomerase/MIF_sf"/>
</dbReference>
<reference evidence="2" key="1">
    <citation type="submission" date="2022-12" db="EMBL/GenBank/DDBJ databases">
        <authorList>
            <person name="Petersen C."/>
        </authorList>
    </citation>
    <scope>NUCLEOTIDE SEQUENCE</scope>
    <source>
        <strain evidence="2">IBT 16125</strain>
    </source>
</reference>
<dbReference type="GeneID" id="81598294"/>
<dbReference type="Gene3D" id="3.30.429.10">
    <property type="entry name" value="Macrophage Migration Inhibitory Factor"/>
    <property type="match status" value="1"/>
</dbReference>
<accession>A0AAD6G360</accession>
<name>A0AAD6G360_9EURO</name>
<evidence type="ECO:0000259" key="1">
    <source>
        <dbReference type="Pfam" id="PF14832"/>
    </source>
</evidence>
<evidence type="ECO:0000313" key="3">
    <source>
        <dbReference type="Proteomes" id="UP001213681"/>
    </source>
</evidence>